<feature type="transmembrane region" description="Helical" evidence="7">
    <location>
        <begin position="91"/>
        <end position="116"/>
    </location>
</feature>
<feature type="transmembrane region" description="Helical" evidence="7">
    <location>
        <begin position="451"/>
        <end position="475"/>
    </location>
</feature>
<feature type="transmembrane region" description="Helical" evidence="7">
    <location>
        <begin position="329"/>
        <end position="354"/>
    </location>
</feature>
<evidence type="ECO:0000313" key="8">
    <source>
        <dbReference type="EMBL" id="MDM8562274.1"/>
    </source>
</evidence>
<evidence type="ECO:0000256" key="4">
    <source>
        <dbReference type="ARBA" id="ARBA00022989"/>
    </source>
</evidence>
<dbReference type="InterPro" id="IPR047218">
    <property type="entry name" value="YocR/YhdH-like"/>
</dbReference>
<keyword evidence="5 7" id="KW-0472">Membrane</keyword>
<comment type="similarity">
    <text evidence="6">Belongs to the sodium:neurotransmitter symporter (SNF) (TC 2.A.22) family.</text>
</comment>
<evidence type="ECO:0000256" key="1">
    <source>
        <dbReference type="ARBA" id="ARBA00004141"/>
    </source>
</evidence>
<dbReference type="PROSITE" id="PS00610">
    <property type="entry name" value="NA_NEUROTRAN_SYMP_1"/>
    <property type="match status" value="1"/>
</dbReference>
<evidence type="ECO:0000256" key="3">
    <source>
        <dbReference type="ARBA" id="ARBA00022692"/>
    </source>
</evidence>
<keyword evidence="2 6" id="KW-0813">Transport</keyword>
<dbReference type="PANTHER" id="PTHR42948">
    <property type="entry name" value="TRANSPORTER"/>
    <property type="match status" value="1"/>
</dbReference>
<feature type="transmembrane region" description="Helical" evidence="7">
    <location>
        <begin position="406"/>
        <end position="430"/>
    </location>
</feature>
<evidence type="ECO:0000313" key="9">
    <source>
        <dbReference type="Proteomes" id="UP001171945"/>
    </source>
</evidence>
<dbReference type="PRINTS" id="PR00176">
    <property type="entry name" value="NANEUSMPORT"/>
</dbReference>
<feature type="transmembrane region" description="Helical" evidence="7">
    <location>
        <begin position="274"/>
        <end position="296"/>
    </location>
</feature>
<dbReference type="CDD" id="cd10336">
    <property type="entry name" value="SLC6sbd_Tyt1-Like"/>
    <property type="match status" value="1"/>
</dbReference>
<dbReference type="InterPro" id="IPR000175">
    <property type="entry name" value="Na/ntran_symport"/>
</dbReference>
<dbReference type="PROSITE" id="PS50267">
    <property type="entry name" value="NA_NEUROTRAN_SYMP_3"/>
    <property type="match status" value="1"/>
</dbReference>
<organism evidence="8 9">
    <name type="scientific">Candidatus Marithioploca araucensis</name>
    <dbReference type="NCBI Taxonomy" id="70273"/>
    <lineage>
        <taxon>Bacteria</taxon>
        <taxon>Pseudomonadati</taxon>
        <taxon>Pseudomonadota</taxon>
        <taxon>Gammaproteobacteria</taxon>
        <taxon>Thiotrichales</taxon>
        <taxon>Thiotrichaceae</taxon>
        <taxon>Candidatus Marithioploca</taxon>
    </lineage>
</organism>
<dbReference type="SUPFAM" id="SSF161070">
    <property type="entry name" value="SNF-like"/>
    <property type="match status" value="1"/>
</dbReference>
<dbReference type="Pfam" id="PF00209">
    <property type="entry name" value="SNF"/>
    <property type="match status" value="2"/>
</dbReference>
<protein>
    <recommendedName>
        <fullName evidence="6">Transporter</fullName>
    </recommendedName>
</protein>
<comment type="caution">
    <text evidence="8">The sequence shown here is derived from an EMBL/GenBank/DDBJ whole genome shotgun (WGS) entry which is preliminary data.</text>
</comment>
<evidence type="ECO:0000256" key="5">
    <source>
        <dbReference type="ARBA" id="ARBA00023136"/>
    </source>
</evidence>
<evidence type="ECO:0000256" key="7">
    <source>
        <dbReference type="SAM" id="Phobius"/>
    </source>
</evidence>
<feature type="transmembrane region" description="Helical" evidence="7">
    <location>
        <begin position="155"/>
        <end position="174"/>
    </location>
</feature>
<dbReference type="PANTHER" id="PTHR42948:SF1">
    <property type="entry name" value="TRANSPORTER"/>
    <property type="match status" value="1"/>
</dbReference>
<proteinExistence type="inferred from homology"/>
<keyword evidence="9" id="KW-1185">Reference proteome</keyword>
<dbReference type="NCBIfam" id="NF037979">
    <property type="entry name" value="Na_transp"/>
    <property type="match status" value="1"/>
</dbReference>
<evidence type="ECO:0000256" key="6">
    <source>
        <dbReference type="RuleBase" id="RU003732"/>
    </source>
</evidence>
<keyword evidence="4 7" id="KW-1133">Transmembrane helix</keyword>
<feature type="transmembrane region" description="Helical" evidence="7">
    <location>
        <begin position="238"/>
        <end position="262"/>
    </location>
</feature>
<evidence type="ECO:0000256" key="2">
    <source>
        <dbReference type="ARBA" id="ARBA00022448"/>
    </source>
</evidence>
<feature type="transmembrane region" description="Helical" evidence="7">
    <location>
        <begin position="366"/>
        <end position="386"/>
    </location>
</feature>
<gene>
    <name evidence="8" type="ORF">QUF54_02860</name>
</gene>
<feature type="transmembrane region" description="Helical" evidence="7">
    <location>
        <begin position="181"/>
        <end position="201"/>
    </location>
</feature>
<sequence length="476" mass="51820">MKRYGEWSSRLAFILAATGSAVGLGNIWKFPYMTGEYGGGAFVIVYLLCVALMGLPVMMAEVMLGKRGRNSPVNSMRILAQEAGYSQLWRILGWSGVIAGFLILSYYSVVAGWALAYIPEVAKGTFTAVNMMPQNEIAGFVGSIFNGLVENPIRLLAWHSAFIVVTMIMVAGGVQGGLERAVRFMMPALFIVLLILLGYAMSTPEFMKGIHFMFDIDFKSFLYPNCTEKSCEWSGDGLLAAMGQAFFSLSLGMGSIMVYGAYLPKHASIAQTTAAVVAADTLVAILAGLIIFPIVFSNGLQPGAGVGLVFKTLPIAFGQMPFGSLFGTLFFVLLALAAWSSAISLIEPAVAWLVETGKFTRFSASVLSGLMVWLVGILSVFSFNLWSDVKPLSMFSTFENKTFFDLIDYLTANIMLPLGGIFMAIFVAWLMKKQIVIDELETTSDNIGYRIWHFLLRYVTPIGVGLVFLNAIGVFS</sequence>
<keyword evidence="6" id="KW-0769">Symport</keyword>
<dbReference type="EMBL" id="JAUCGM010000102">
    <property type="protein sequence ID" value="MDM8562274.1"/>
    <property type="molecule type" value="Genomic_DNA"/>
</dbReference>
<keyword evidence="3 6" id="KW-0812">Transmembrane</keyword>
<accession>A0ABT7VRH5</accession>
<reference evidence="8" key="1">
    <citation type="submission" date="2023-06" db="EMBL/GenBank/DDBJ databases">
        <title>Uncultivated large filamentous bacteria from sulfidic sediments reveal new species and different genomic features in energy metabolism and defense.</title>
        <authorList>
            <person name="Fonseca A."/>
        </authorList>
    </citation>
    <scope>NUCLEOTIDE SEQUENCE</scope>
    <source>
        <strain evidence="8">HSG4</strain>
    </source>
</reference>
<dbReference type="InterPro" id="IPR037272">
    <property type="entry name" value="SNS_sf"/>
</dbReference>
<feature type="transmembrane region" description="Helical" evidence="7">
    <location>
        <begin position="39"/>
        <end position="60"/>
    </location>
</feature>
<name>A0ABT7VRH5_9GAMM</name>
<comment type="subcellular location">
    <subcellularLocation>
        <location evidence="1">Membrane</location>
        <topology evidence="1">Multi-pass membrane protein</topology>
    </subcellularLocation>
</comment>
<dbReference type="Proteomes" id="UP001171945">
    <property type="component" value="Unassembled WGS sequence"/>
</dbReference>